<dbReference type="EMBL" id="JAYMYQ010000001">
    <property type="protein sequence ID" value="KAK7361750.1"/>
    <property type="molecule type" value="Genomic_DNA"/>
</dbReference>
<comment type="caution">
    <text evidence="2">The sequence shown here is derived from an EMBL/GenBank/DDBJ whole genome shotgun (WGS) entry which is preliminary data.</text>
</comment>
<dbReference type="Proteomes" id="UP001367508">
    <property type="component" value="Unassembled WGS sequence"/>
</dbReference>
<accession>A0AAN9MVE3</accession>
<keyword evidence="3" id="KW-1185">Reference proteome</keyword>
<proteinExistence type="predicted"/>
<evidence type="ECO:0000256" key="1">
    <source>
        <dbReference type="SAM" id="MobiDB-lite"/>
    </source>
</evidence>
<evidence type="ECO:0000313" key="3">
    <source>
        <dbReference type="Proteomes" id="UP001367508"/>
    </source>
</evidence>
<feature type="compositionally biased region" description="Basic and acidic residues" evidence="1">
    <location>
        <begin position="102"/>
        <end position="111"/>
    </location>
</feature>
<sequence length="120" mass="13671">MSFPRMQQFVWSKEWIIEKNALNNVKRVITSSAIGFEDYEKGLRYHFLGVVNELALLSQVATKVLENRALASMLKPLTTPLECRQQSPAPREAAEISTGEGQSRKVSDLGKEQQNFWMNI</sequence>
<dbReference type="AlphaFoldDB" id="A0AAN9MVE3"/>
<reference evidence="2 3" key="1">
    <citation type="submission" date="2024-01" db="EMBL/GenBank/DDBJ databases">
        <title>The genomes of 5 underutilized Papilionoideae crops provide insights into root nodulation and disease resistanc.</title>
        <authorList>
            <person name="Jiang F."/>
        </authorList>
    </citation>
    <scope>NUCLEOTIDE SEQUENCE [LARGE SCALE GENOMIC DNA]</scope>
    <source>
        <strain evidence="2">LVBAO_FW01</strain>
        <tissue evidence="2">Leaves</tissue>
    </source>
</reference>
<feature type="region of interest" description="Disordered" evidence="1">
    <location>
        <begin position="81"/>
        <end position="111"/>
    </location>
</feature>
<organism evidence="2 3">
    <name type="scientific">Canavalia gladiata</name>
    <name type="common">Sword bean</name>
    <name type="synonym">Dolichos gladiatus</name>
    <dbReference type="NCBI Taxonomy" id="3824"/>
    <lineage>
        <taxon>Eukaryota</taxon>
        <taxon>Viridiplantae</taxon>
        <taxon>Streptophyta</taxon>
        <taxon>Embryophyta</taxon>
        <taxon>Tracheophyta</taxon>
        <taxon>Spermatophyta</taxon>
        <taxon>Magnoliopsida</taxon>
        <taxon>eudicotyledons</taxon>
        <taxon>Gunneridae</taxon>
        <taxon>Pentapetalae</taxon>
        <taxon>rosids</taxon>
        <taxon>fabids</taxon>
        <taxon>Fabales</taxon>
        <taxon>Fabaceae</taxon>
        <taxon>Papilionoideae</taxon>
        <taxon>50 kb inversion clade</taxon>
        <taxon>NPAAA clade</taxon>
        <taxon>indigoferoid/millettioid clade</taxon>
        <taxon>Phaseoleae</taxon>
        <taxon>Canavalia</taxon>
    </lineage>
</organism>
<protein>
    <submittedName>
        <fullName evidence="2">Uncharacterized protein</fullName>
    </submittedName>
</protein>
<name>A0AAN9MVE3_CANGL</name>
<gene>
    <name evidence="2" type="ORF">VNO77_03832</name>
</gene>
<evidence type="ECO:0000313" key="2">
    <source>
        <dbReference type="EMBL" id="KAK7361750.1"/>
    </source>
</evidence>